<keyword evidence="2" id="KW-1185">Reference proteome</keyword>
<sequence length="116" mass="13624">MLRMNKVVKRTFVINFEKHSINAGISKFGKNYDFSDSVLKYSKNMANFENFKDKFDIISKIEQDLDIEIPSKDLVAIKSPKILIKYLQNRLEYEFSLIEKASNRLKSIPPNLKFKD</sequence>
<dbReference type="Proteomes" id="UP001439008">
    <property type="component" value="Unassembled WGS sequence"/>
</dbReference>
<accession>A0ABV2AQA3</accession>
<organism evidence="1 2">
    <name type="scientific">Bonamia ostreae</name>
    <dbReference type="NCBI Taxonomy" id="126728"/>
    <lineage>
        <taxon>Eukaryota</taxon>
        <taxon>Sar</taxon>
        <taxon>Rhizaria</taxon>
        <taxon>Endomyxa</taxon>
        <taxon>Ascetosporea</taxon>
        <taxon>Haplosporida</taxon>
        <taxon>Bonamia</taxon>
    </lineage>
</organism>
<name>A0ABV2AQA3_9EUKA</name>
<comment type="caution">
    <text evidence="1">The sequence shown here is derived from an EMBL/GenBank/DDBJ whole genome shotgun (WGS) entry which is preliminary data.</text>
</comment>
<reference evidence="1 2" key="1">
    <citation type="journal article" date="2024" name="BMC Biol.">
        <title>Comparative genomics of Ascetosporea gives new insight into the evolutionary basis for animal parasitism in Rhizaria.</title>
        <authorList>
            <person name="Hiltunen Thoren M."/>
            <person name="Onut-Brannstrom I."/>
            <person name="Alfjorden A."/>
            <person name="Peckova H."/>
            <person name="Swords F."/>
            <person name="Hooper C."/>
            <person name="Holzer A.S."/>
            <person name="Bass D."/>
            <person name="Burki F."/>
        </authorList>
    </citation>
    <scope>NUCLEOTIDE SEQUENCE [LARGE SCALE GENOMIC DNA]</scope>
    <source>
        <strain evidence="1">20-A016</strain>
    </source>
</reference>
<gene>
    <name evidence="1" type="ORF">MHBO_003396</name>
</gene>
<evidence type="ECO:0000313" key="2">
    <source>
        <dbReference type="Proteomes" id="UP001439008"/>
    </source>
</evidence>
<evidence type="ECO:0000313" key="1">
    <source>
        <dbReference type="EMBL" id="MES1921861.1"/>
    </source>
</evidence>
<proteinExistence type="predicted"/>
<protein>
    <submittedName>
        <fullName evidence="1">Uncharacterized protein</fullName>
    </submittedName>
</protein>
<dbReference type="EMBL" id="JBDODL010001865">
    <property type="protein sequence ID" value="MES1921861.1"/>
    <property type="molecule type" value="Genomic_DNA"/>
</dbReference>